<comment type="subcellular location">
    <subcellularLocation>
        <location evidence="1">Membrane</location>
        <topology evidence="1">Lipid-anchor</topology>
    </subcellularLocation>
</comment>
<accession>A0A2V2YQ84</accession>
<proteinExistence type="inferred from homology"/>
<evidence type="ECO:0000259" key="9">
    <source>
        <dbReference type="Pfam" id="PF25198"/>
    </source>
</evidence>
<evidence type="ECO:0000256" key="1">
    <source>
        <dbReference type="ARBA" id="ARBA00004635"/>
    </source>
</evidence>
<dbReference type="InterPro" id="IPR057336">
    <property type="entry name" value="GerAC_N"/>
</dbReference>
<keyword evidence="6" id="KW-0564">Palmitate</keyword>
<dbReference type="RefSeq" id="WP_110045566.1">
    <property type="nucleotide sequence ID" value="NZ_CP054612.1"/>
</dbReference>
<name>A0A2V2YQ84_9BACL</name>
<evidence type="ECO:0000256" key="5">
    <source>
        <dbReference type="ARBA" id="ARBA00023136"/>
    </source>
</evidence>
<dbReference type="PANTHER" id="PTHR35789">
    <property type="entry name" value="SPORE GERMINATION PROTEIN B3"/>
    <property type="match status" value="1"/>
</dbReference>
<comment type="similarity">
    <text evidence="2">Belongs to the GerABKC lipoprotein family.</text>
</comment>
<keyword evidence="4" id="KW-0732">Signal</keyword>
<dbReference type="OrthoDB" id="9816067at2"/>
<dbReference type="EMBL" id="QGTQ01000017">
    <property type="protein sequence ID" value="PWV98564.1"/>
    <property type="molecule type" value="Genomic_DNA"/>
</dbReference>
<dbReference type="InterPro" id="IPR046953">
    <property type="entry name" value="Spore_GerAC-like_C"/>
</dbReference>
<dbReference type="Gene3D" id="3.30.300.210">
    <property type="entry name" value="Nutrient germinant receptor protein C, domain 3"/>
    <property type="match status" value="1"/>
</dbReference>
<protein>
    <submittedName>
        <fullName evidence="10">Ger(X)C family germination protein</fullName>
    </submittedName>
</protein>
<dbReference type="InterPro" id="IPR008844">
    <property type="entry name" value="Spore_GerAC-like"/>
</dbReference>
<evidence type="ECO:0000256" key="4">
    <source>
        <dbReference type="ARBA" id="ARBA00022729"/>
    </source>
</evidence>
<dbReference type="PROSITE" id="PS51257">
    <property type="entry name" value="PROKAR_LIPOPROTEIN"/>
    <property type="match status" value="1"/>
</dbReference>
<keyword evidence="3" id="KW-0309">Germination</keyword>
<evidence type="ECO:0000256" key="2">
    <source>
        <dbReference type="ARBA" id="ARBA00007886"/>
    </source>
</evidence>
<keyword evidence="5" id="KW-0472">Membrane</keyword>
<keyword evidence="11" id="KW-1185">Reference proteome</keyword>
<sequence length="396" mass="43552">MKRIGYCILLIVLVVPMLTSCMGLRQINELAMVAAVGLDLGEKPGTVRLSAQIIRPADARGQTGAPSGGTGEPIYSITTEGSSIFDAIRNMGQISSRRVYWAHNFLIVMSEQYARKGIDDMVDFFTRNHELRMNTWVAVSADKPEEVISTVTGLEVVPGEAVDRLFRDHRIPGRAPGTNMMSLEESHLSSSTQSVIARVSLQPRGVSNKKPGEHGSIQQVELKGAAAFKESKMVGWLTADDARGVLFFLERLDKGIEVVTCPDSSTDMMTLEFNSAKLKVTPSYTQGSPKFKVRLTTSADIVENGCSQTTEQLRKDAGEGLDQELTKTLEGVIDKAQHKYQSDFLKLGDVFRNKYPTEWKKLKGNWDDAFSEAEITVVVETTVKSGVVKATREGIK</sequence>
<dbReference type="Pfam" id="PF25198">
    <property type="entry name" value="Spore_GerAC_N"/>
    <property type="match status" value="1"/>
</dbReference>
<evidence type="ECO:0000256" key="3">
    <source>
        <dbReference type="ARBA" id="ARBA00022544"/>
    </source>
</evidence>
<feature type="domain" description="Spore germination protein N-terminal" evidence="9">
    <location>
        <begin position="25"/>
        <end position="199"/>
    </location>
</feature>
<evidence type="ECO:0000313" key="10">
    <source>
        <dbReference type="EMBL" id="PWV98564.1"/>
    </source>
</evidence>
<keyword evidence="7" id="KW-0449">Lipoprotein</keyword>
<dbReference type="Pfam" id="PF05504">
    <property type="entry name" value="Spore_GerAC"/>
    <property type="match status" value="1"/>
</dbReference>
<dbReference type="Proteomes" id="UP000246635">
    <property type="component" value="Unassembled WGS sequence"/>
</dbReference>
<dbReference type="NCBIfam" id="TIGR02887">
    <property type="entry name" value="spore_ger_x_C"/>
    <property type="match status" value="1"/>
</dbReference>
<dbReference type="AlphaFoldDB" id="A0A2V2YQ84"/>
<comment type="caution">
    <text evidence="10">The sequence shown here is derived from an EMBL/GenBank/DDBJ whole genome shotgun (WGS) entry which is preliminary data.</text>
</comment>
<dbReference type="Gene3D" id="6.20.190.10">
    <property type="entry name" value="Nutrient germinant receptor protein C, domain 1"/>
    <property type="match status" value="1"/>
</dbReference>
<evidence type="ECO:0000256" key="6">
    <source>
        <dbReference type="ARBA" id="ARBA00023139"/>
    </source>
</evidence>
<gene>
    <name evidence="10" type="ORF">DFQ01_11774</name>
</gene>
<evidence type="ECO:0000256" key="7">
    <source>
        <dbReference type="ARBA" id="ARBA00023288"/>
    </source>
</evidence>
<evidence type="ECO:0000313" key="11">
    <source>
        <dbReference type="Proteomes" id="UP000246635"/>
    </source>
</evidence>
<organism evidence="10 11">
    <name type="scientific">Paenibacillus cellulosilyticus</name>
    <dbReference type="NCBI Taxonomy" id="375489"/>
    <lineage>
        <taxon>Bacteria</taxon>
        <taxon>Bacillati</taxon>
        <taxon>Bacillota</taxon>
        <taxon>Bacilli</taxon>
        <taxon>Bacillales</taxon>
        <taxon>Paenibacillaceae</taxon>
        <taxon>Paenibacillus</taxon>
    </lineage>
</organism>
<feature type="domain" description="Spore germination GerAC-like C-terminal" evidence="8">
    <location>
        <begin position="223"/>
        <end position="384"/>
    </location>
</feature>
<dbReference type="PANTHER" id="PTHR35789:SF1">
    <property type="entry name" value="SPORE GERMINATION PROTEIN B3"/>
    <property type="match status" value="1"/>
</dbReference>
<dbReference type="GO" id="GO:0009847">
    <property type="term" value="P:spore germination"/>
    <property type="evidence" value="ECO:0007669"/>
    <property type="project" value="InterPro"/>
</dbReference>
<evidence type="ECO:0000259" key="8">
    <source>
        <dbReference type="Pfam" id="PF05504"/>
    </source>
</evidence>
<dbReference type="GO" id="GO:0016020">
    <property type="term" value="C:membrane"/>
    <property type="evidence" value="ECO:0007669"/>
    <property type="project" value="UniProtKB-SubCell"/>
</dbReference>
<dbReference type="InterPro" id="IPR038501">
    <property type="entry name" value="Spore_GerAC_C_sf"/>
</dbReference>
<reference evidence="10 11" key="1">
    <citation type="submission" date="2018-05" db="EMBL/GenBank/DDBJ databases">
        <title>Genomic Encyclopedia of Type Strains, Phase III (KMG-III): the genomes of soil and plant-associated and newly described type strains.</title>
        <authorList>
            <person name="Whitman W."/>
        </authorList>
    </citation>
    <scope>NUCLEOTIDE SEQUENCE [LARGE SCALE GENOMIC DNA]</scope>
    <source>
        <strain evidence="10 11">CECT 5696</strain>
    </source>
</reference>